<gene>
    <name evidence="1" type="ORF">IMCC12053_1316</name>
</gene>
<accession>A0A0P0A9H8</accession>
<dbReference type="Proteomes" id="UP000064920">
    <property type="component" value="Chromosome"/>
</dbReference>
<evidence type="ECO:0000313" key="2">
    <source>
        <dbReference type="Proteomes" id="UP000064920"/>
    </source>
</evidence>
<sequence>MAVVFDIGALSPIDLGAQGKTTMKKAAPKDGLNQTVRAWIKRRIARRWPKSWSR</sequence>
<keyword evidence="2" id="KW-1185">Reference proteome</keyword>
<evidence type="ECO:0000313" key="1">
    <source>
        <dbReference type="EMBL" id="ALI55264.1"/>
    </source>
</evidence>
<reference evidence="2" key="1">
    <citation type="submission" date="2015-05" db="EMBL/GenBank/DDBJ databases">
        <authorList>
            <person name="Oh H.-M."/>
            <person name="Yang J.-A."/>
            <person name="Cho J.-C."/>
            <person name="Kang I."/>
        </authorList>
    </citation>
    <scope>NUCLEOTIDE SEQUENCE [LARGE SCALE GENOMIC DNA]</scope>
    <source>
        <strain evidence="2">IMCC 12053</strain>
    </source>
</reference>
<dbReference type="KEGG" id="cmar:IMCC12053_1316"/>
<organism evidence="1 2">
    <name type="scientific">Celeribacter marinus</name>
    <dbReference type="NCBI Taxonomy" id="1397108"/>
    <lineage>
        <taxon>Bacteria</taxon>
        <taxon>Pseudomonadati</taxon>
        <taxon>Pseudomonadota</taxon>
        <taxon>Alphaproteobacteria</taxon>
        <taxon>Rhodobacterales</taxon>
        <taxon>Roseobacteraceae</taxon>
        <taxon>Celeribacter</taxon>
    </lineage>
</organism>
<dbReference type="AlphaFoldDB" id="A0A0P0A9H8"/>
<protein>
    <submittedName>
        <fullName evidence="1">Uncharacterized protein</fullName>
    </submittedName>
</protein>
<name>A0A0P0A9H8_9RHOB</name>
<dbReference type="EMBL" id="CP012023">
    <property type="protein sequence ID" value="ALI55264.1"/>
    <property type="molecule type" value="Genomic_DNA"/>
</dbReference>
<proteinExistence type="predicted"/>